<gene>
    <name evidence="1" type="ORF">HMPREF0004_3436</name>
</gene>
<dbReference type="PATRIC" id="fig|742159.3.peg.4424"/>
<sequence>MGGALFRGVCCGIDGSGVAAPPGVNASLSITHNSPVDSGFHVRSLQAIEGRSATRADDCA</sequence>
<evidence type="ECO:0000313" key="1">
    <source>
        <dbReference type="EMBL" id="EFF75305.1"/>
    </source>
</evidence>
<accession>D4XD89</accession>
<protein>
    <submittedName>
        <fullName evidence="1">Uncharacterized protein</fullName>
    </submittedName>
</protein>
<dbReference type="AlphaFoldDB" id="D4XD89"/>
<dbReference type="Proteomes" id="UP000004510">
    <property type="component" value="Unassembled WGS sequence"/>
</dbReference>
<evidence type="ECO:0000313" key="2">
    <source>
        <dbReference type="Proteomes" id="UP000004510"/>
    </source>
</evidence>
<name>D4XD89_9BURK</name>
<dbReference type="EMBL" id="ADMS01000077">
    <property type="protein sequence ID" value="EFF75305.1"/>
    <property type="molecule type" value="Genomic_DNA"/>
</dbReference>
<organism evidence="1 2">
    <name type="scientific">Achromobacter piechaudii ATCC 43553</name>
    <dbReference type="NCBI Taxonomy" id="742159"/>
    <lineage>
        <taxon>Bacteria</taxon>
        <taxon>Pseudomonadati</taxon>
        <taxon>Pseudomonadota</taxon>
        <taxon>Betaproteobacteria</taxon>
        <taxon>Burkholderiales</taxon>
        <taxon>Alcaligenaceae</taxon>
        <taxon>Achromobacter</taxon>
    </lineage>
</organism>
<reference evidence="2" key="1">
    <citation type="submission" date="2010-03" db="EMBL/GenBank/DDBJ databases">
        <title>Complete sequence of Mobiluncus curtisii ATCC 43063.</title>
        <authorList>
            <person name="Muzny D."/>
            <person name="Qin X."/>
            <person name="Deng J."/>
            <person name="Jiang H."/>
            <person name="Liu Y."/>
            <person name="Qu J."/>
            <person name="Song X.-Z."/>
            <person name="Zhang L."/>
            <person name="Thornton R."/>
            <person name="Coyle M."/>
            <person name="Francisco L."/>
            <person name="Jackson L."/>
            <person name="Javaid M."/>
            <person name="Korchina V."/>
            <person name="Kovar C."/>
            <person name="Mata R."/>
            <person name="Mathew T."/>
            <person name="Ngo R."/>
            <person name="Nguyen L."/>
            <person name="Nguyen N."/>
            <person name="Okwuonu G."/>
            <person name="Ongeri F."/>
            <person name="Pham C."/>
            <person name="Simmons D."/>
            <person name="Wilczek-Boney K."/>
            <person name="Hale W."/>
            <person name="Jakkamsetti A."/>
            <person name="Pham P."/>
            <person name="Ruth R."/>
            <person name="San Lucas F."/>
            <person name="Warren J."/>
            <person name="Zhang J."/>
            <person name="Zhao Z."/>
            <person name="Zhou C."/>
            <person name="Zhu D."/>
            <person name="Lee S."/>
            <person name="Bess C."/>
            <person name="Blankenburg K."/>
            <person name="Forbes L."/>
            <person name="Fu Q."/>
            <person name="Gubbala S."/>
            <person name="Hirani K."/>
            <person name="Jayaseelan J.C."/>
            <person name="Lara F."/>
            <person name="Munidasa M."/>
            <person name="Palculict T."/>
            <person name="Patil S."/>
            <person name="Pu L.-L."/>
            <person name="Saada N."/>
            <person name="Tang L."/>
            <person name="Weissenberger G."/>
            <person name="Zhu Y."/>
            <person name="Hemphill L."/>
            <person name="Shang Y."/>
            <person name="Youmans B."/>
            <person name="Ayvaz T."/>
            <person name="Ross M."/>
            <person name="Santibanez J."/>
            <person name="Aqrawi P."/>
            <person name="Gross S."/>
            <person name="Joshi V."/>
            <person name="Fowler G."/>
            <person name="Nazareth L."/>
            <person name="Reid J."/>
            <person name="Worley K."/>
            <person name="Petrosino J."/>
            <person name="Highlander S."/>
            <person name="Gibbs R."/>
            <person name="Gibbs R."/>
        </authorList>
    </citation>
    <scope>NUCLEOTIDE SEQUENCE [LARGE SCALE GENOMIC DNA]</scope>
    <source>
        <strain evidence="2">ATCC 43553</strain>
    </source>
</reference>
<dbReference type="HOGENOM" id="CLU_2930468_0_0_4"/>
<comment type="caution">
    <text evidence="1">The sequence shown here is derived from an EMBL/GenBank/DDBJ whole genome shotgun (WGS) entry which is preliminary data.</text>
</comment>
<proteinExistence type="predicted"/>